<dbReference type="PROSITE" id="PS51918">
    <property type="entry name" value="RADICAL_SAM"/>
    <property type="match status" value="1"/>
</dbReference>
<dbReference type="GO" id="GO:0003824">
    <property type="term" value="F:catalytic activity"/>
    <property type="evidence" value="ECO:0007669"/>
    <property type="project" value="InterPro"/>
</dbReference>
<dbReference type="InterPro" id="IPR012726">
    <property type="entry name" value="ThiH"/>
</dbReference>
<dbReference type="Pfam" id="PF04055">
    <property type="entry name" value="Radical_SAM"/>
    <property type="match status" value="1"/>
</dbReference>
<dbReference type="SFLD" id="SFLDF00301">
    <property type="entry name" value="2-iminoacetate_synthase_(ThiH)"/>
    <property type="match status" value="1"/>
</dbReference>
<dbReference type="GeneID" id="86049693"/>
<protein>
    <submittedName>
        <fullName evidence="8">Thiazole biosynthesis protein ThiH</fullName>
    </submittedName>
</protein>
<dbReference type="SMART" id="SM00876">
    <property type="entry name" value="BATS"/>
    <property type="match status" value="1"/>
</dbReference>
<sequence>MFSDELEKISWEETTERIHAKTDADVRRALSKERCDVEDFMALVSPAAIPYLETMARLSKKYTEARFGKTISMFVPLYITNSCTNSCVYCGFHISNPMPRTILTEEEIVNEYKAIKRLAPFENLLLVTGENPAKAGVPYIARALDLAKPYFSNLKIEVMPLKAEEYAELKRHGMNGVICFQETYHKANYNLYHPRGMKSKFEWRVNGFDRMGQAGVHSIGMGVLIGLEKEWRTDICMMAYHLRYLQKHYWKTKYSVNFPRMRPSENGGFQPNTVMSDRELAQVTFAMRIFDHDVDISYSTREPAFIRDHMATLGVTTMSAESKTEPGGYYSYPQTLEQFHVSDERKAVEVDATLRSLGREPVWKDWDASFDLAYSTEAIKNDL</sequence>
<proteinExistence type="predicted"/>
<dbReference type="InterPro" id="IPR058240">
    <property type="entry name" value="rSAM_sf"/>
</dbReference>
<dbReference type="NCBIfam" id="TIGR02351">
    <property type="entry name" value="thiH"/>
    <property type="match status" value="1"/>
</dbReference>
<evidence type="ECO:0000313" key="8">
    <source>
        <dbReference type="EMBL" id="EGF56704.1"/>
    </source>
</evidence>
<dbReference type="SUPFAM" id="SSF102114">
    <property type="entry name" value="Radical SAM enzymes"/>
    <property type="match status" value="1"/>
</dbReference>
<evidence type="ECO:0000256" key="4">
    <source>
        <dbReference type="ARBA" id="ARBA00022723"/>
    </source>
</evidence>
<evidence type="ECO:0000259" key="7">
    <source>
        <dbReference type="PROSITE" id="PS51918"/>
    </source>
</evidence>
<dbReference type="PANTHER" id="PTHR43583:SF1">
    <property type="entry name" value="2-IMINOACETATE SYNTHASE"/>
    <property type="match status" value="1"/>
</dbReference>
<dbReference type="GO" id="GO:0051539">
    <property type="term" value="F:4 iron, 4 sulfur cluster binding"/>
    <property type="evidence" value="ECO:0007669"/>
    <property type="project" value="UniProtKB-KW"/>
</dbReference>
<comment type="cofactor">
    <cofactor evidence="1">
        <name>[4Fe-4S] cluster</name>
        <dbReference type="ChEBI" id="CHEBI:49883"/>
    </cofactor>
</comment>
<dbReference type="InterPro" id="IPR034428">
    <property type="entry name" value="ThiH/NoCL/HydG-like"/>
</dbReference>
<keyword evidence="9" id="KW-1185">Reference proteome</keyword>
<dbReference type="Pfam" id="PF06968">
    <property type="entry name" value="BATS"/>
    <property type="match status" value="1"/>
</dbReference>
<dbReference type="CDD" id="cd01335">
    <property type="entry name" value="Radical_SAM"/>
    <property type="match status" value="1"/>
</dbReference>
<dbReference type="PANTHER" id="PTHR43583">
    <property type="entry name" value="2-IMINOACETATE SYNTHASE"/>
    <property type="match status" value="1"/>
</dbReference>
<dbReference type="GO" id="GO:0005506">
    <property type="term" value="F:iron ion binding"/>
    <property type="evidence" value="ECO:0007669"/>
    <property type="project" value="InterPro"/>
</dbReference>
<feature type="domain" description="Radical SAM core" evidence="7">
    <location>
        <begin position="69"/>
        <end position="301"/>
    </location>
</feature>
<evidence type="ECO:0000256" key="3">
    <source>
        <dbReference type="ARBA" id="ARBA00022691"/>
    </source>
</evidence>
<dbReference type="GO" id="GO:0009228">
    <property type="term" value="P:thiamine biosynthetic process"/>
    <property type="evidence" value="ECO:0007669"/>
    <property type="project" value="InterPro"/>
</dbReference>
<dbReference type="SFLD" id="SFLDG01081">
    <property type="entry name" value="cleavage_of_the_Ca-Cb_bond_in"/>
    <property type="match status" value="1"/>
</dbReference>
<keyword evidence="5" id="KW-0408">Iron</keyword>
<organism evidence="8 9">
    <name type="scientific">Bacteroides fluxus YIT 12057</name>
    <dbReference type="NCBI Taxonomy" id="763034"/>
    <lineage>
        <taxon>Bacteria</taxon>
        <taxon>Pseudomonadati</taxon>
        <taxon>Bacteroidota</taxon>
        <taxon>Bacteroidia</taxon>
        <taxon>Bacteroidales</taxon>
        <taxon>Bacteroidaceae</taxon>
        <taxon>Bacteroides</taxon>
    </lineage>
</organism>
<dbReference type="eggNOG" id="COG0502">
    <property type="taxonomic scope" value="Bacteria"/>
</dbReference>
<evidence type="ECO:0000313" key="9">
    <source>
        <dbReference type="Proteomes" id="UP000003416"/>
    </source>
</evidence>
<dbReference type="HOGENOM" id="CLU_046249_1_0_10"/>
<name>F3PTQ6_9BACE</name>
<gene>
    <name evidence="8" type="ORF">HMPREF9446_02124</name>
</gene>
<evidence type="ECO:0000256" key="1">
    <source>
        <dbReference type="ARBA" id="ARBA00001966"/>
    </source>
</evidence>
<accession>F3PTQ6</accession>
<dbReference type="InterPro" id="IPR013785">
    <property type="entry name" value="Aldolase_TIM"/>
</dbReference>
<dbReference type="Proteomes" id="UP000003416">
    <property type="component" value="Unassembled WGS sequence"/>
</dbReference>
<dbReference type="RefSeq" id="WP_009125388.1">
    <property type="nucleotide sequence ID" value="NZ_GL882634.1"/>
</dbReference>
<dbReference type="STRING" id="763034.HMPREF9446_02124"/>
<dbReference type="InterPro" id="IPR010722">
    <property type="entry name" value="BATS_dom"/>
</dbReference>
<keyword evidence="2" id="KW-0004">4Fe-4S</keyword>
<reference evidence="8 9" key="1">
    <citation type="submission" date="2011-02" db="EMBL/GenBank/DDBJ databases">
        <authorList>
            <person name="Weinstock G."/>
            <person name="Sodergren E."/>
            <person name="Clifton S."/>
            <person name="Fulton L."/>
            <person name="Fulton B."/>
            <person name="Courtney L."/>
            <person name="Fronick C."/>
            <person name="Harrison M."/>
            <person name="Strong C."/>
            <person name="Farmer C."/>
            <person name="Delahaunty K."/>
            <person name="Markovic C."/>
            <person name="Hall O."/>
            <person name="Minx P."/>
            <person name="Tomlinson C."/>
            <person name="Mitreva M."/>
            <person name="Hou S."/>
            <person name="Chen J."/>
            <person name="Wollam A."/>
            <person name="Pepin K.H."/>
            <person name="Johnson M."/>
            <person name="Bhonagiri V."/>
            <person name="Zhang X."/>
            <person name="Suruliraj S."/>
            <person name="Warren W."/>
            <person name="Chinwalla A."/>
            <person name="Mardis E.R."/>
            <person name="Wilson R.K."/>
        </authorList>
    </citation>
    <scope>NUCLEOTIDE SEQUENCE [LARGE SCALE GENOMIC DNA]</scope>
    <source>
        <strain evidence="8 9">YIT 12057</strain>
    </source>
</reference>
<keyword evidence="6" id="KW-0411">Iron-sulfur</keyword>
<evidence type="ECO:0000256" key="6">
    <source>
        <dbReference type="ARBA" id="ARBA00023014"/>
    </source>
</evidence>
<dbReference type="SFLD" id="SFLDS00029">
    <property type="entry name" value="Radical_SAM"/>
    <property type="match status" value="1"/>
</dbReference>
<dbReference type="SFLD" id="SFLDG01060">
    <property type="entry name" value="BATS_domain_containing"/>
    <property type="match status" value="1"/>
</dbReference>
<comment type="caution">
    <text evidence="8">The sequence shown here is derived from an EMBL/GenBank/DDBJ whole genome shotgun (WGS) entry which is preliminary data.</text>
</comment>
<dbReference type="Gene3D" id="3.20.20.70">
    <property type="entry name" value="Aldolase class I"/>
    <property type="match status" value="1"/>
</dbReference>
<dbReference type="AlphaFoldDB" id="F3PTQ6"/>
<keyword evidence="4" id="KW-0479">Metal-binding</keyword>
<evidence type="ECO:0000256" key="2">
    <source>
        <dbReference type="ARBA" id="ARBA00022485"/>
    </source>
</evidence>
<dbReference type="EMBL" id="AFBN01000037">
    <property type="protein sequence ID" value="EGF56704.1"/>
    <property type="molecule type" value="Genomic_DNA"/>
</dbReference>
<dbReference type="InterPro" id="IPR007197">
    <property type="entry name" value="rSAM"/>
</dbReference>
<evidence type="ECO:0000256" key="5">
    <source>
        <dbReference type="ARBA" id="ARBA00023004"/>
    </source>
</evidence>
<keyword evidence="3" id="KW-0949">S-adenosyl-L-methionine</keyword>